<evidence type="ECO:0000259" key="2">
    <source>
        <dbReference type="Pfam" id="PF04738"/>
    </source>
</evidence>
<feature type="domain" description="Lantibiotic dehydratase N-terminal" evidence="2">
    <location>
        <begin position="139"/>
        <end position="913"/>
    </location>
</feature>
<dbReference type="RefSeq" id="WP_150091430.1">
    <property type="nucleotide sequence ID" value="NZ_VWSF01000021.1"/>
</dbReference>
<evidence type="ECO:0000256" key="1">
    <source>
        <dbReference type="SAM" id="MobiDB-lite"/>
    </source>
</evidence>
<dbReference type="Proteomes" id="UP000323426">
    <property type="component" value="Unassembled WGS sequence"/>
</dbReference>
<evidence type="ECO:0000313" key="3">
    <source>
        <dbReference type="EMBL" id="KAA5541580.1"/>
    </source>
</evidence>
<feature type="region of interest" description="Disordered" evidence="1">
    <location>
        <begin position="566"/>
        <end position="604"/>
    </location>
</feature>
<protein>
    <recommendedName>
        <fullName evidence="2">Lantibiotic dehydratase N-terminal domain-containing protein</fullName>
    </recommendedName>
</protein>
<reference evidence="3 4" key="1">
    <citation type="submission" date="2019-09" db="EMBL/GenBank/DDBJ databases">
        <title>Genome sequence and assembly of Adhaeribacter sp.</title>
        <authorList>
            <person name="Chhetri G."/>
        </authorList>
    </citation>
    <scope>NUCLEOTIDE SEQUENCE [LARGE SCALE GENOMIC DNA]</scope>
    <source>
        <strain evidence="3 4">DK36</strain>
    </source>
</reference>
<organism evidence="3 4">
    <name type="scientific">Adhaeribacter rhizoryzae</name>
    <dbReference type="NCBI Taxonomy" id="2607907"/>
    <lineage>
        <taxon>Bacteria</taxon>
        <taxon>Pseudomonadati</taxon>
        <taxon>Bacteroidota</taxon>
        <taxon>Cytophagia</taxon>
        <taxon>Cytophagales</taxon>
        <taxon>Hymenobacteraceae</taxon>
        <taxon>Adhaeribacter</taxon>
    </lineage>
</organism>
<dbReference type="Pfam" id="PF04738">
    <property type="entry name" value="Lant_dehydr_N"/>
    <property type="match status" value="1"/>
</dbReference>
<name>A0A5M6D4R6_9BACT</name>
<accession>A0A5M6D4R6</accession>
<dbReference type="EMBL" id="VWSF01000021">
    <property type="protein sequence ID" value="KAA5541580.1"/>
    <property type="molecule type" value="Genomic_DNA"/>
</dbReference>
<keyword evidence="4" id="KW-1185">Reference proteome</keyword>
<dbReference type="AlphaFoldDB" id="A0A5M6D4R6"/>
<evidence type="ECO:0000313" key="4">
    <source>
        <dbReference type="Proteomes" id="UP000323426"/>
    </source>
</evidence>
<sequence>MKLFPYILTRIGGGSYENLAQVDYSALNHQVEQLIARQQEKMRLKAQLCTHLLEVLKNLPDQKIQNQVLNLRRDIFNQRTVKPQLLVVAKQYLPKDLNTDLEAYFTFAANLKAEEEKTAATYAQLLYASRQHLQQLAHDESLQKGLVLSSQSLLNALKDYTQQEPNTFRKKEFQTEQSLLKYLTRMYTKTSPFSTFNNLALGTLAALPNEVIRVKTNPEAEKSVVSHIRLNNNLFKYLKDLFTVSKAIYPHLRLRANPTIEQKAHHYVYLTNHNNVDAFQRIPLSPVLGLILQVVQANQAGIRFAQLVSEICEFVDAPADNIQAYLRQLISYGFLEFDLGVSGTDPDWDLKLISQLTYLEQQEVSHIAELSETLQYIRQQANQYGQAAVTERQQILNQVYARFRNICMNLHEAASLPETERKTPEELQTEWLVAQKEVERQKKENGHPVAAAVLVAEEAAAATPQEKVFEHKSSTYFGFKPEQLFYEDTLREIDVQLDEAQLNGLVENLSSLLQEMHLFRGMADDQDLMRQYFKQKYGTGGQINLLNFYEDFYREIKKPEAEWLARKQQENNQQDKAPRQTNPEENIAGTEAQEQNRDKEQTPALNRNTLIESHTEKTKGWLQNFVAAMQPLVVTPAQQVDISLGLIRQITGTATESENNEKLFGNSYGAFVQLYQEKDAAGKWQLKGVLNASLLGYSKMISRFLHILPDAVTQTAKEWNTALQPPDSLFIENCDASYFNANLHPPLMPYEIRMPGGHNSLPVENQLPISDFEVSLNEPADELQLVHKPTGKRSYVFDLGFQAHGGRSQLFQLLDKFTRAEYLFTYPVVSAVNAAVEKNLTETAATETEPRILVRPRIVYQNQLTIQRKGWYVPKALIPQRQPDWSDWHYFLALNAWRQAHDIVDEVYVTIAPNRQQTGLNPEQTKKLGRDDYKPQYINFNDPLFVLLFEKLLAKVPDSLKIEEMLPNSKHLLQLDKQRFVTECVVQWQQ</sequence>
<comment type="caution">
    <text evidence="3">The sequence shown here is derived from an EMBL/GenBank/DDBJ whole genome shotgun (WGS) entry which is preliminary data.</text>
</comment>
<gene>
    <name evidence="3" type="ORF">F0145_20410</name>
</gene>
<feature type="compositionally biased region" description="Polar residues" evidence="1">
    <location>
        <begin position="570"/>
        <end position="584"/>
    </location>
</feature>
<dbReference type="InterPro" id="IPR006827">
    <property type="entry name" value="Lant_deHydtase_N"/>
</dbReference>
<proteinExistence type="predicted"/>